<dbReference type="PROSITE" id="PS51125">
    <property type="entry name" value="NHL"/>
    <property type="match status" value="6"/>
</dbReference>
<dbReference type="Gene3D" id="2.130.10.10">
    <property type="entry name" value="YVTN repeat-like/Quinoprotein amine dehydrogenase"/>
    <property type="match status" value="1"/>
</dbReference>
<dbReference type="InterPro" id="IPR015943">
    <property type="entry name" value="WD40/YVTN_repeat-like_dom_sf"/>
</dbReference>
<dbReference type="Pfam" id="PF13360">
    <property type="entry name" value="PQQ_2"/>
    <property type="match status" value="1"/>
</dbReference>
<dbReference type="Proteomes" id="UP000229307">
    <property type="component" value="Unassembled WGS sequence"/>
</dbReference>
<dbReference type="InterPro" id="IPR018391">
    <property type="entry name" value="PQQ_b-propeller_rpt"/>
</dbReference>
<feature type="repeat" description="NHL" evidence="2">
    <location>
        <begin position="1773"/>
        <end position="1809"/>
    </location>
</feature>
<feature type="repeat" description="NHL" evidence="2">
    <location>
        <begin position="660"/>
        <end position="699"/>
    </location>
</feature>
<keyword evidence="3" id="KW-1133">Transmembrane helix</keyword>
<sequence length="1920" mass="210789">MIKKLFKYFWVIVVSAVINLVVFPVICKADWVAFRGTADRIGYTLEGIELPLNHEWDEAVLMPGVSYSSPVAVNRSACIGSLNGDFYFSSTETKTIKFSIPTEGSIYSSPIFSDGTVYIGSADGCIYSIDNNSGEVKWKFKTGGNINSSPVKDGTLVFCASNDGIIYALNELDGSVAWTYDIGDYIWSSPAVQNGILCVGSYNGIIYAINTADGSLKWNYQTEGPIRSTPAIGEEIVCVSSSDGKIYVLGKPTGALVYPAVNLNEPILSSPSIVSNYIYIATRNGKMYAIADGMIMWQAPIEIGDQDHPVYSSPAVCGSFVFIGGTDGKIYAFDRLTGGFQGSYDVGSPIESSIACSSHRLYFGSEDGKFWVLVTTDNDPPVSNLSIGSPKYVSPENNLYVTGSTPFVLDASDVLLGLSSTHYSITHKGSFDYTFTNKWQASGYGLAVDSMNNIYIADIVGQCVRKYSSDGSLLATLNISLTGMGIAVDVNGNIYISAGFEGLKKYDSAGNYISTFGAANRGPCYFVAVDNEGYIYAIYTTSDRMITKFTNEGVFVKDWGGPGQFLGNFAMGIAIDSNHNVYVVDYSGNPSTDSASNRIQKFTSEGVFLLKWGGYGTEQGKFIDPTCLAIDKEDNVYVVDNGNHRIQMFDCNGDFLESWGTLGTEDGQFIFPTGIGIDDQGCVYVSDYINNRIQKFTPQSQTREVWKTCTVPRNITLANEGIRSDGQYPIKYYSIDQVGNAEIMKTHVVIMDNAPPKTAVLFGDPKVLKQIDGQTYALIAPVTTISFSPSDGLEGASCGVMKTEYKLDDGEWITYSGPLTVSSEGTYILYYFSQDFLGNTEQINSVILKVNYNIPEISVSVEPSMVTSNQDVKITVTSDKPLNEMPKVGIRPNGWLLYYTRSPDVYMTKIDDFTWEGYYRVEPPHAVEFNGSAVVEVSAEDLFGFVSRANASFVVDVPPQYDSIFLSNLYVVPNPFKANQLPVSEGIITQYFTINKPTSRINATAFAQFGDASGSPFPGWPLQFPTPVEAGENYALWQLSSADQAILDSIYRIKIHAEDEVTGYTDDKACFFVTILSAAIDLSGVQYIVPQNAQPTIIPHRYYGTNLPGEDMNLVIKTSAYPYSPVSSWYEIGPSGAAFSPPALLTIPYCAEFFPIRDQLKVWCHDKSTGQMTIIPNQEPDPYKPEIKVWVDHLSDFTVLAPKSILPALVAGITYPDSGGFIGEKIEIHGTASASMMNYYSLEYKAPADTSWQLIYQKSFCKIESGVLGVWDTTDLNGIYILRFTVVDIGLDSSSTEITVNIDNIMPTTTTFTIGDPKYDYGNGTPLVVTSSTPFVFSSLDIGAVQSGIAWVECSVDNDTSWIVISQTGEDTITGAKMSTFFIPDTYPDNQHTVYYRSVDNVGNHEDSKSVTIILDNTNPVAALIYPSKHDTGICKVINSNTASIIGNTTDIHFSSYRIELKAMRDGDTPTDWITINEAELQKETQSLGVWNTTQFTKNRWYYIRIVSNDKVNNTFIDTVSVYLGDPEVKLVFGGYGSDPGKLKYPYGVAFSPTREGPDNSGCIFVTDMDNNRVQKFSLNGAFLSSFGTQGTGNGQFNIPTGIAIDLESSCLYVSDRDNDRVQVFDLQGGFLRAFNGEAYNKKLNKPEGLAVGLFYTYSGTGCTTTKAVFVADRNNDSIKIFDTSGAYLAQLTGLSKPEGVYVDSNGSIYVTKTNADSIVVFTNSLTPTLSVNEFNHPKGILSDGRYIYVSDTNHSRIIKYNTYGKQLMEFSGQDTSPFNKPVGLAIDNEGNMFIADRENSRIVKISAPTVDETMAMRMFSLPRAAMTIKDAYAYPIPFKPNSGLGHTVINFKLYSILNVILRIYNIAGELVFEQAGITTDPYVWSVVNNWNEPVASGVYIYFLTDDTREKKLGKIVVIR</sequence>
<feature type="repeat" description="NHL" evidence="2">
    <location>
        <begin position="613"/>
        <end position="652"/>
    </location>
</feature>
<feature type="repeat" description="NHL" evidence="2">
    <location>
        <begin position="1695"/>
        <end position="1725"/>
    </location>
</feature>
<evidence type="ECO:0000313" key="5">
    <source>
        <dbReference type="EMBL" id="PIZ17492.1"/>
    </source>
</evidence>
<dbReference type="PANTHER" id="PTHR24104:SF25">
    <property type="entry name" value="PROTEIN LIN-41"/>
    <property type="match status" value="1"/>
</dbReference>
<feature type="domain" description="Pyrrolo-quinoline quinone repeat" evidence="4">
    <location>
        <begin position="163"/>
        <end position="371"/>
    </location>
</feature>
<dbReference type="InterPro" id="IPR050952">
    <property type="entry name" value="TRIM-NHL_E3_ligases"/>
</dbReference>
<reference evidence="6" key="1">
    <citation type="submission" date="2017-09" db="EMBL/GenBank/DDBJ databases">
        <title>Depth-based differentiation of microbial function through sediment-hosted aquifers and enrichment of novel symbionts in the deep terrestrial subsurface.</title>
        <authorList>
            <person name="Probst A.J."/>
            <person name="Ladd B."/>
            <person name="Jarett J.K."/>
            <person name="Geller-Mcgrath D.E."/>
            <person name="Sieber C.M.K."/>
            <person name="Emerson J.B."/>
            <person name="Anantharaman K."/>
            <person name="Thomas B.C."/>
            <person name="Malmstrom R."/>
            <person name="Stieglmeier M."/>
            <person name="Klingl A."/>
            <person name="Woyke T."/>
            <person name="Ryan C.M."/>
            <person name="Banfield J.F."/>
        </authorList>
    </citation>
    <scope>NUCLEOTIDE SEQUENCE [LARGE SCALE GENOMIC DNA]</scope>
</reference>
<accession>A0A2M7SD93</accession>
<evidence type="ECO:0000256" key="3">
    <source>
        <dbReference type="SAM" id="Phobius"/>
    </source>
</evidence>
<dbReference type="GO" id="GO:0008270">
    <property type="term" value="F:zinc ion binding"/>
    <property type="evidence" value="ECO:0007669"/>
    <property type="project" value="UniProtKB-KW"/>
</dbReference>
<dbReference type="SMART" id="SM00564">
    <property type="entry name" value="PQQ"/>
    <property type="match status" value="8"/>
</dbReference>
<dbReference type="PANTHER" id="PTHR24104">
    <property type="entry name" value="E3 UBIQUITIN-PROTEIN LIGASE NHLRC1-RELATED"/>
    <property type="match status" value="1"/>
</dbReference>
<protein>
    <recommendedName>
        <fullName evidence="4">Pyrrolo-quinoline quinone repeat domain-containing protein</fullName>
    </recommendedName>
</protein>
<feature type="repeat" description="NHL" evidence="2">
    <location>
        <begin position="1584"/>
        <end position="1628"/>
    </location>
</feature>
<organism evidence="5 6">
    <name type="scientific">Candidatus Desantisbacteria bacterium CG_4_10_14_0_8_um_filter_48_22</name>
    <dbReference type="NCBI Taxonomy" id="1974543"/>
    <lineage>
        <taxon>Bacteria</taxon>
        <taxon>Candidatus Desantisiibacteriota</taxon>
    </lineage>
</organism>
<proteinExistence type="predicted"/>
<comment type="caution">
    <text evidence="5">The sequence shown here is derived from an EMBL/GenBank/DDBJ whole genome shotgun (WGS) entry which is preliminary data.</text>
</comment>
<evidence type="ECO:0000259" key="4">
    <source>
        <dbReference type="Pfam" id="PF13360"/>
    </source>
</evidence>
<dbReference type="InterPro" id="IPR011042">
    <property type="entry name" value="6-blade_b-propeller_TolB-like"/>
</dbReference>
<dbReference type="Pfam" id="PF17170">
    <property type="entry name" value="DUF5128"/>
    <property type="match status" value="1"/>
</dbReference>
<evidence type="ECO:0000256" key="2">
    <source>
        <dbReference type="PROSITE-ProRule" id="PRU00504"/>
    </source>
</evidence>
<dbReference type="InterPro" id="IPR058094">
    <property type="entry name" value="Ig-like_OmpL47-like"/>
</dbReference>
<evidence type="ECO:0000256" key="1">
    <source>
        <dbReference type="ARBA" id="ARBA00022737"/>
    </source>
</evidence>
<gene>
    <name evidence="5" type="ORF">COY52_04300</name>
</gene>
<keyword evidence="3" id="KW-0472">Membrane</keyword>
<dbReference type="InterPro" id="IPR001258">
    <property type="entry name" value="NHL_repeat"/>
</dbReference>
<feature type="repeat" description="NHL" evidence="2">
    <location>
        <begin position="1530"/>
        <end position="1580"/>
    </location>
</feature>
<dbReference type="Gene3D" id="2.120.10.30">
    <property type="entry name" value="TolB, C-terminal domain"/>
    <property type="match status" value="4"/>
</dbReference>
<dbReference type="InterPro" id="IPR011047">
    <property type="entry name" value="Quinoprotein_ADH-like_sf"/>
</dbReference>
<dbReference type="Gene3D" id="2.60.220.30">
    <property type="match status" value="1"/>
</dbReference>
<dbReference type="CDD" id="cd05819">
    <property type="entry name" value="NHL"/>
    <property type="match status" value="1"/>
</dbReference>
<feature type="transmembrane region" description="Helical" evidence="3">
    <location>
        <begin position="7"/>
        <end position="26"/>
    </location>
</feature>
<dbReference type="SUPFAM" id="SSF101898">
    <property type="entry name" value="NHL repeat"/>
    <property type="match status" value="1"/>
</dbReference>
<dbReference type="NCBIfam" id="NF047446">
    <property type="entry name" value="barrel_OmpL47"/>
    <property type="match status" value="1"/>
</dbReference>
<dbReference type="SUPFAM" id="SSF50998">
    <property type="entry name" value="Quinoprotein alcohol dehydrogenase-like"/>
    <property type="match status" value="1"/>
</dbReference>
<keyword evidence="1" id="KW-0677">Repeat</keyword>
<dbReference type="SUPFAM" id="SSF63829">
    <property type="entry name" value="Calcium-dependent phosphotriesterase"/>
    <property type="match status" value="1"/>
</dbReference>
<keyword evidence="3" id="KW-0812">Transmembrane</keyword>
<dbReference type="EMBL" id="PFMR01000111">
    <property type="protein sequence ID" value="PIZ17492.1"/>
    <property type="molecule type" value="Genomic_DNA"/>
</dbReference>
<evidence type="ECO:0000313" key="6">
    <source>
        <dbReference type="Proteomes" id="UP000229307"/>
    </source>
</evidence>
<name>A0A2M7SD93_9BACT</name>
<dbReference type="Gene3D" id="2.40.128.630">
    <property type="match status" value="2"/>
</dbReference>
<dbReference type="Pfam" id="PF01436">
    <property type="entry name" value="NHL"/>
    <property type="match status" value="2"/>
</dbReference>
<dbReference type="InterPro" id="IPR002372">
    <property type="entry name" value="PQQ_rpt_dom"/>
</dbReference>